<name>A0A4P8ELE2_9RHOB</name>
<evidence type="ECO:0000313" key="3">
    <source>
        <dbReference type="Proteomes" id="UP000298631"/>
    </source>
</evidence>
<dbReference type="Pfam" id="PF13936">
    <property type="entry name" value="HTH_38"/>
    <property type="match status" value="1"/>
</dbReference>
<proteinExistence type="predicted"/>
<gene>
    <name evidence="2" type="ORF">EOK75_20330</name>
</gene>
<feature type="domain" description="Transposase IS30-like HTH" evidence="1">
    <location>
        <begin position="1"/>
        <end position="28"/>
    </location>
</feature>
<evidence type="ECO:0000259" key="1">
    <source>
        <dbReference type="Pfam" id="PF13936"/>
    </source>
</evidence>
<dbReference type="Proteomes" id="UP000298631">
    <property type="component" value="Plasmid unnamed2"/>
</dbReference>
<evidence type="ECO:0000313" key="2">
    <source>
        <dbReference type="EMBL" id="QCO58110.1"/>
    </source>
</evidence>
<reference evidence="2 3" key="1">
    <citation type="submission" date="2019-05" db="EMBL/GenBank/DDBJ databases">
        <title>Pseudorhodobacter turbinis sp. nov., isolated from the gut of the Korean turban shell.</title>
        <authorList>
            <person name="Jeong Y.-S."/>
            <person name="Kang W.-R."/>
            <person name="Bae J.-W."/>
        </authorList>
    </citation>
    <scope>NUCLEOTIDE SEQUENCE [LARGE SCALE GENOMIC DNA]</scope>
    <source>
        <strain evidence="2 3">S12M18</strain>
        <plasmid evidence="2 3">unnamed2</plasmid>
    </source>
</reference>
<keyword evidence="3" id="KW-1185">Reference proteome</keyword>
<dbReference type="Gene3D" id="1.10.10.60">
    <property type="entry name" value="Homeodomain-like"/>
    <property type="match status" value="1"/>
</dbReference>
<organism evidence="2 3">
    <name type="scientific">Pseudorhodobacter turbinis</name>
    <dbReference type="NCBI Taxonomy" id="2500533"/>
    <lineage>
        <taxon>Bacteria</taxon>
        <taxon>Pseudomonadati</taxon>
        <taxon>Pseudomonadota</taxon>
        <taxon>Alphaproteobacteria</taxon>
        <taxon>Rhodobacterales</taxon>
        <taxon>Paracoccaceae</taxon>
        <taxon>Pseudorhodobacter</taxon>
    </lineage>
</organism>
<dbReference type="OrthoDB" id="9803231at2"/>
<dbReference type="InterPro" id="IPR025246">
    <property type="entry name" value="IS30-like_HTH"/>
</dbReference>
<dbReference type="AlphaFoldDB" id="A0A4P8ELE2"/>
<protein>
    <submittedName>
        <fullName evidence="2">Helix-turn-helix domain-containing protein</fullName>
    </submittedName>
</protein>
<keyword evidence="2" id="KW-0614">Plasmid</keyword>
<sequence>MLNAKMSVPEIAAEIGRHVSTVYRDIKRTG</sequence>
<accession>A0A4P8ELE2</accession>
<dbReference type="EMBL" id="CP039966">
    <property type="protein sequence ID" value="QCO58110.1"/>
    <property type="molecule type" value="Genomic_DNA"/>
</dbReference>
<dbReference type="KEGG" id="pseb:EOK75_20330"/>
<geneLocation type="plasmid" evidence="2 3">
    <name>unnamed2</name>
</geneLocation>